<organism evidence="1 2">
    <name type="scientific">Cronobacter dublinensis</name>
    <dbReference type="NCBI Taxonomy" id="413497"/>
    <lineage>
        <taxon>Bacteria</taxon>
        <taxon>Pseudomonadati</taxon>
        <taxon>Pseudomonadota</taxon>
        <taxon>Gammaproteobacteria</taxon>
        <taxon>Enterobacterales</taxon>
        <taxon>Enterobacteriaceae</taxon>
        <taxon>Cronobacter</taxon>
    </lineage>
</organism>
<protein>
    <submittedName>
        <fullName evidence="1">Uncharacterized protein</fullName>
    </submittedName>
</protein>
<dbReference type="AlphaFoldDB" id="A0A9Q4XQS8"/>
<dbReference type="EMBL" id="RPBY01000016">
    <property type="protein sequence ID" value="NCH90072.1"/>
    <property type="molecule type" value="Genomic_DNA"/>
</dbReference>
<name>A0A9Q4XQS8_9ENTR</name>
<accession>A0A9Q4XQS8</accession>
<dbReference type="Proteomes" id="UP000778262">
    <property type="component" value="Unassembled WGS sequence"/>
</dbReference>
<comment type="caution">
    <text evidence="1">The sequence shown here is derived from an EMBL/GenBank/DDBJ whole genome shotgun (WGS) entry which is preliminary data.</text>
</comment>
<evidence type="ECO:0000313" key="2">
    <source>
        <dbReference type="Proteomes" id="UP000778262"/>
    </source>
</evidence>
<reference evidence="1" key="1">
    <citation type="submission" date="2018-11" db="EMBL/GenBank/DDBJ databases">
        <title>Genomics analysis of Putative Virulence Factors on Adhesion and Cytotoxicity for Cronobacter spp.</title>
        <authorList>
            <person name="Cui J."/>
        </authorList>
    </citation>
    <scope>NUCLEOTIDE SEQUENCE</scope>
    <source>
        <strain evidence="1">SD69</strain>
    </source>
</reference>
<sequence length="121" mass="13762">MNVINGNMWNDGRKVTLSRLLEYIPPNKWVWYLYEIDAVGVALYEMPMQHFEEKALSSETGIKLSWDEVMTLADSLEDINNLFLAALLKPLDYNSLCSGETGSCLALLTVSDSTRWEVKIL</sequence>
<gene>
    <name evidence="1" type="ORF">EHJ13_21935</name>
</gene>
<proteinExistence type="predicted"/>
<dbReference type="RefSeq" id="WP_161591604.1">
    <property type="nucleotide sequence ID" value="NZ_RPBY01000016.1"/>
</dbReference>
<evidence type="ECO:0000313" key="1">
    <source>
        <dbReference type="EMBL" id="NCH90072.1"/>
    </source>
</evidence>